<proteinExistence type="predicted"/>
<gene>
    <name evidence="1" type="ORF">S01H1_19000</name>
</gene>
<feature type="non-terminal residue" evidence="1">
    <location>
        <position position="1"/>
    </location>
</feature>
<dbReference type="AlphaFoldDB" id="X0TC58"/>
<name>X0TC58_9ZZZZ</name>
<evidence type="ECO:0000313" key="1">
    <source>
        <dbReference type="EMBL" id="GAF91078.1"/>
    </source>
</evidence>
<comment type="caution">
    <text evidence="1">The sequence shown here is derived from an EMBL/GenBank/DDBJ whole genome shotgun (WGS) entry which is preliminary data.</text>
</comment>
<feature type="non-terminal residue" evidence="1">
    <location>
        <position position="316"/>
    </location>
</feature>
<protein>
    <recommendedName>
        <fullName evidence="2">Nucleotidyl transferase AbiEii/AbiGii toxin family protein</fullName>
    </recommendedName>
</protein>
<sequence length="316" mass="36085">AMIDFAKLPLDERAALIQEVANRRGLTRLMVEKDFWVCFTLRLLFSTPELVDKFVFKGGTSLSKVFGIIKRFSEDIDLSVDPEWLGFGGDNRPDAGGSRSQFEKRCKKLEQACITAVGEQIQTILEQTIREGLGVADSGGSYLSFQVDSQTRSPVIIFRYPTEEPESSGYIPPQVRLEFGSLTDQQPIGKHTVTPWAAEEFPDLFKEPSCQVVALEAERTFWEKATILHSEHHRPREKPMRNRLSRDCYDLCMMAEHESGQHALADLDMLARVTKHKQVYFRSTWSSYETAKPGTFRLVPPDHRIADMKTDYQEMQ</sequence>
<dbReference type="Gene3D" id="3.10.450.620">
    <property type="entry name" value="JHP933, nucleotidyltransferase-like core domain"/>
    <property type="match status" value="1"/>
</dbReference>
<dbReference type="EMBL" id="BARS01010216">
    <property type="protein sequence ID" value="GAF91078.1"/>
    <property type="molecule type" value="Genomic_DNA"/>
</dbReference>
<organism evidence="1">
    <name type="scientific">marine sediment metagenome</name>
    <dbReference type="NCBI Taxonomy" id="412755"/>
    <lineage>
        <taxon>unclassified sequences</taxon>
        <taxon>metagenomes</taxon>
        <taxon>ecological metagenomes</taxon>
    </lineage>
</organism>
<evidence type="ECO:0008006" key="2">
    <source>
        <dbReference type="Google" id="ProtNLM"/>
    </source>
</evidence>
<accession>X0TC58</accession>
<dbReference type="InterPro" id="IPR014942">
    <property type="entry name" value="AbiEii"/>
</dbReference>
<reference evidence="1" key="1">
    <citation type="journal article" date="2014" name="Front. Microbiol.">
        <title>High frequency of phylogenetically diverse reductive dehalogenase-homologous genes in deep subseafloor sedimentary metagenomes.</title>
        <authorList>
            <person name="Kawai M."/>
            <person name="Futagami T."/>
            <person name="Toyoda A."/>
            <person name="Takaki Y."/>
            <person name="Nishi S."/>
            <person name="Hori S."/>
            <person name="Arai W."/>
            <person name="Tsubouchi T."/>
            <person name="Morono Y."/>
            <person name="Uchiyama I."/>
            <person name="Ito T."/>
            <person name="Fujiyama A."/>
            <person name="Inagaki F."/>
            <person name="Takami H."/>
        </authorList>
    </citation>
    <scope>NUCLEOTIDE SEQUENCE</scope>
    <source>
        <strain evidence="1">Expedition CK06-06</strain>
    </source>
</reference>
<dbReference type="Pfam" id="PF08843">
    <property type="entry name" value="AbiEii"/>
    <property type="match status" value="1"/>
</dbReference>